<feature type="transmembrane region" description="Helical" evidence="14">
    <location>
        <begin position="66"/>
        <end position="92"/>
    </location>
</feature>
<dbReference type="InterPro" id="IPR038377">
    <property type="entry name" value="Na/Glc_symporter_sf"/>
</dbReference>
<dbReference type="AlphaFoldDB" id="A0A0A7GB50"/>
<keyword evidence="9" id="KW-0406">Ion transport</keyword>
<keyword evidence="11" id="KW-0739">Sodium transport</keyword>
<protein>
    <submittedName>
        <fullName evidence="15">Sodium/proline symporter</fullName>
    </submittedName>
</protein>
<feature type="transmembrane region" description="Helical" evidence="14">
    <location>
        <begin position="228"/>
        <end position="247"/>
    </location>
</feature>
<keyword evidence="4" id="KW-1003">Cell membrane</keyword>
<name>A0A0A7GB50_GEOAI</name>
<dbReference type="KEGG" id="gac:GACE_0177"/>
<evidence type="ECO:0000256" key="4">
    <source>
        <dbReference type="ARBA" id="ARBA00022475"/>
    </source>
</evidence>
<dbReference type="Pfam" id="PF00474">
    <property type="entry name" value="SSF"/>
    <property type="match status" value="1"/>
</dbReference>
<dbReference type="eggNOG" id="arCOG01316">
    <property type="taxonomic scope" value="Archaea"/>
</dbReference>
<dbReference type="GO" id="GO:0015824">
    <property type="term" value="P:proline transport"/>
    <property type="evidence" value="ECO:0007669"/>
    <property type="project" value="InterPro"/>
</dbReference>
<dbReference type="GO" id="GO:0005298">
    <property type="term" value="F:proline:sodium symporter activity"/>
    <property type="evidence" value="ECO:0007669"/>
    <property type="project" value="InterPro"/>
</dbReference>
<comment type="subcellular location">
    <subcellularLocation>
        <location evidence="1">Cell membrane</location>
        <topology evidence="1">Multi-pass membrane protein</topology>
    </subcellularLocation>
</comment>
<keyword evidence="6" id="KW-0769">Symport</keyword>
<comment type="catalytic activity">
    <reaction evidence="12">
        <text>L-proline(in) + Na(+)(in) = L-proline(out) + Na(+)(out)</text>
        <dbReference type="Rhea" id="RHEA:28967"/>
        <dbReference type="ChEBI" id="CHEBI:29101"/>
        <dbReference type="ChEBI" id="CHEBI:60039"/>
    </reaction>
</comment>
<evidence type="ECO:0000256" key="5">
    <source>
        <dbReference type="ARBA" id="ARBA00022692"/>
    </source>
</evidence>
<dbReference type="GO" id="GO:0005886">
    <property type="term" value="C:plasma membrane"/>
    <property type="evidence" value="ECO:0007669"/>
    <property type="project" value="UniProtKB-SubCell"/>
</dbReference>
<keyword evidence="5 14" id="KW-0812">Transmembrane</keyword>
<dbReference type="Proteomes" id="UP000030624">
    <property type="component" value="Chromosome"/>
</dbReference>
<feature type="transmembrane region" description="Helical" evidence="14">
    <location>
        <begin position="188"/>
        <end position="208"/>
    </location>
</feature>
<evidence type="ECO:0000256" key="6">
    <source>
        <dbReference type="ARBA" id="ARBA00022847"/>
    </source>
</evidence>
<dbReference type="CDD" id="cd11475">
    <property type="entry name" value="SLC5sbd_PutP"/>
    <property type="match status" value="1"/>
</dbReference>
<sequence>MSDPVTVAVVIGYFVLTFAIGVYAVKRVKTAEHYFGASKLFGAFVTSIAAFASIMSGFGFVGGPGLVYALGATSLWITLAAPVGFGLGWFIIGKRVRLIAETRTIATLPDLAAARFKSDAVRGLLAVGLVLGVIAYLGTQVMAGGYVVSGLLGVNLETAIIIIFGITMVYTAVAGMAASILTDFFQGLIMVVAAIGVLIFALTMTGGTEGLFMTIGQKDPTLIDPLGRGTWVLVLMWFFVFALGGLGQPHLATKFYALKSHRDLKWGALISGGSYMLSSLLWIFVGYAALWLVIGGQIPALQRPDQAAIAFLGQLPTWMSALVYAGLLAAIMSTASGFIAIGTAAIVRDLPMAFGKELDISKQMWWGRVVTVLLSVFAVVLGYYGKYLVAILGALGWGYFASATLPLLAVGLNWKRATREGAIASLSVALLLNIGFLFYEKILGMKLPYAMPSYGVSIIVALLVMIVVSLFTKGAAEEDLDPDIRAAIEA</sequence>
<feature type="transmembrane region" description="Helical" evidence="14">
    <location>
        <begin position="365"/>
        <end position="384"/>
    </location>
</feature>
<evidence type="ECO:0000313" key="15">
    <source>
        <dbReference type="EMBL" id="AIY89234.1"/>
    </source>
</evidence>
<dbReference type="GeneID" id="24796776"/>
<evidence type="ECO:0000256" key="8">
    <source>
        <dbReference type="ARBA" id="ARBA00023053"/>
    </source>
</evidence>
<feature type="transmembrane region" description="Helical" evidence="14">
    <location>
        <begin position="451"/>
        <end position="471"/>
    </location>
</feature>
<dbReference type="PROSITE" id="PS50283">
    <property type="entry name" value="NA_SOLUT_SYMP_3"/>
    <property type="match status" value="1"/>
</dbReference>
<evidence type="ECO:0000256" key="3">
    <source>
        <dbReference type="ARBA" id="ARBA00022448"/>
    </source>
</evidence>
<feature type="transmembrane region" description="Helical" evidence="14">
    <location>
        <begin position="159"/>
        <end position="181"/>
    </location>
</feature>
<evidence type="ECO:0000256" key="9">
    <source>
        <dbReference type="ARBA" id="ARBA00023065"/>
    </source>
</evidence>
<feature type="transmembrane region" description="Helical" evidence="14">
    <location>
        <begin position="321"/>
        <end position="344"/>
    </location>
</feature>
<keyword evidence="3" id="KW-0813">Transport</keyword>
<evidence type="ECO:0000313" key="16">
    <source>
        <dbReference type="Proteomes" id="UP000030624"/>
    </source>
</evidence>
<keyword evidence="10 14" id="KW-0472">Membrane</keyword>
<dbReference type="InterPro" id="IPR001734">
    <property type="entry name" value="Na/solute_symporter"/>
</dbReference>
<comment type="similarity">
    <text evidence="2 13">Belongs to the sodium:solute symporter (SSF) (TC 2.A.21) family.</text>
</comment>
<evidence type="ECO:0000256" key="7">
    <source>
        <dbReference type="ARBA" id="ARBA00022989"/>
    </source>
</evidence>
<dbReference type="PANTHER" id="PTHR48086:SF3">
    <property type="entry name" value="SODIUM_PROLINE SYMPORTER"/>
    <property type="match status" value="1"/>
</dbReference>
<dbReference type="InterPro" id="IPR011851">
    <property type="entry name" value="Na/Pro_symporter"/>
</dbReference>
<keyword evidence="8" id="KW-0915">Sodium</keyword>
<evidence type="ECO:0000256" key="10">
    <source>
        <dbReference type="ARBA" id="ARBA00023136"/>
    </source>
</evidence>
<feature type="transmembrane region" description="Helical" evidence="14">
    <location>
        <begin position="422"/>
        <end position="439"/>
    </location>
</feature>
<evidence type="ECO:0000256" key="11">
    <source>
        <dbReference type="ARBA" id="ARBA00023201"/>
    </source>
</evidence>
<dbReference type="PANTHER" id="PTHR48086">
    <property type="entry name" value="SODIUM/PROLINE SYMPORTER-RELATED"/>
    <property type="match status" value="1"/>
</dbReference>
<evidence type="ECO:0000256" key="14">
    <source>
        <dbReference type="SAM" id="Phobius"/>
    </source>
</evidence>
<dbReference type="STRING" id="565033.GACE_0177"/>
<proteinExistence type="inferred from homology"/>
<accession>A0A0A7GB50</accession>
<gene>
    <name evidence="15" type="ORF">GACE_0177</name>
</gene>
<feature type="transmembrane region" description="Helical" evidence="14">
    <location>
        <begin position="268"/>
        <end position="294"/>
    </location>
</feature>
<dbReference type="RefSeq" id="WP_048090404.1">
    <property type="nucleotide sequence ID" value="NZ_CP009552.1"/>
</dbReference>
<dbReference type="HOGENOM" id="CLU_018808_15_2_2"/>
<organism evidence="15 16">
    <name type="scientific">Geoglobus acetivorans</name>
    <dbReference type="NCBI Taxonomy" id="565033"/>
    <lineage>
        <taxon>Archaea</taxon>
        <taxon>Methanobacteriati</taxon>
        <taxon>Methanobacteriota</taxon>
        <taxon>Archaeoglobi</taxon>
        <taxon>Archaeoglobales</taxon>
        <taxon>Archaeoglobaceae</taxon>
        <taxon>Geoglobus</taxon>
    </lineage>
</organism>
<dbReference type="EMBL" id="CP009552">
    <property type="protein sequence ID" value="AIY89234.1"/>
    <property type="molecule type" value="Genomic_DNA"/>
</dbReference>
<evidence type="ECO:0000256" key="13">
    <source>
        <dbReference type="RuleBase" id="RU362091"/>
    </source>
</evidence>
<feature type="transmembrane region" description="Helical" evidence="14">
    <location>
        <begin position="124"/>
        <end position="147"/>
    </location>
</feature>
<evidence type="ECO:0000256" key="2">
    <source>
        <dbReference type="ARBA" id="ARBA00006434"/>
    </source>
</evidence>
<dbReference type="Gene3D" id="1.20.1730.10">
    <property type="entry name" value="Sodium/glucose cotransporter"/>
    <property type="match status" value="1"/>
</dbReference>
<evidence type="ECO:0000256" key="12">
    <source>
        <dbReference type="ARBA" id="ARBA00033708"/>
    </source>
</evidence>
<dbReference type="InterPro" id="IPR050277">
    <property type="entry name" value="Sodium:Solute_Symporter"/>
</dbReference>
<feature type="transmembrane region" description="Helical" evidence="14">
    <location>
        <begin position="390"/>
        <end position="410"/>
    </location>
</feature>
<keyword evidence="7 14" id="KW-1133">Transmembrane helix</keyword>
<reference evidence="15 16" key="1">
    <citation type="journal article" date="2015" name="Appl. Environ. Microbiol.">
        <title>The Geoglobus acetivorans genome: Fe(III) reduction, acetate utilization, autotrophic growth, and degradation of aromatic compounds in a hyperthermophilic archaeon.</title>
        <authorList>
            <person name="Mardanov A.V."/>
            <person name="Slododkina G.B."/>
            <person name="Slobodkin A.I."/>
            <person name="Beletsky A.V."/>
            <person name="Gavrilov S.N."/>
            <person name="Kublanov I.V."/>
            <person name="Bonch-Osmolovskaya E.A."/>
            <person name="Skryabin K.G."/>
            <person name="Ravin N.V."/>
        </authorList>
    </citation>
    <scope>NUCLEOTIDE SEQUENCE [LARGE SCALE GENOMIC DNA]</scope>
    <source>
        <strain evidence="15 16">SBH6</strain>
    </source>
</reference>
<feature type="transmembrane region" description="Helical" evidence="14">
    <location>
        <begin position="6"/>
        <end position="25"/>
    </location>
</feature>
<evidence type="ECO:0000256" key="1">
    <source>
        <dbReference type="ARBA" id="ARBA00004651"/>
    </source>
</evidence>
<dbReference type="GO" id="GO:0031402">
    <property type="term" value="F:sodium ion binding"/>
    <property type="evidence" value="ECO:0007669"/>
    <property type="project" value="InterPro"/>
</dbReference>
<feature type="transmembrane region" description="Helical" evidence="14">
    <location>
        <begin position="37"/>
        <end position="60"/>
    </location>
</feature>